<accession>A0A9W7KZX2</accession>
<feature type="transmembrane region" description="Helical" evidence="2">
    <location>
        <begin position="102"/>
        <end position="124"/>
    </location>
</feature>
<evidence type="ECO:0000313" key="4">
    <source>
        <dbReference type="Proteomes" id="UP001165122"/>
    </source>
</evidence>
<feature type="transmembrane region" description="Helical" evidence="2">
    <location>
        <begin position="173"/>
        <end position="194"/>
    </location>
</feature>
<evidence type="ECO:0000313" key="3">
    <source>
        <dbReference type="EMBL" id="GMI17494.1"/>
    </source>
</evidence>
<keyword evidence="2" id="KW-0812">Transmembrane</keyword>
<protein>
    <submittedName>
        <fullName evidence="3">Uncharacterized protein</fullName>
    </submittedName>
</protein>
<dbReference type="Proteomes" id="UP001165122">
    <property type="component" value="Unassembled WGS sequence"/>
</dbReference>
<dbReference type="OrthoDB" id="185896at2759"/>
<keyword evidence="2" id="KW-1133">Transmembrane helix</keyword>
<keyword evidence="4" id="KW-1185">Reference proteome</keyword>
<comment type="caution">
    <text evidence="3">The sequence shown here is derived from an EMBL/GenBank/DDBJ whole genome shotgun (WGS) entry which is preliminary data.</text>
</comment>
<feature type="region of interest" description="Disordered" evidence="1">
    <location>
        <begin position="1"/>
        <end position="53"/>
    </location>
</feature>
<feature type="compositionally biased region" description="Basic residues" evidence="1">
    <location>
        <begin position="1"/>
        <end position="20"/>
    </location>
</feature>
<sequence>MSGRRSQKTPRARSKSRSRSKSPASGSKAKKGKGSSSSPSPTPTKKSRGKAKNVKAAAKTGGVGIKQFSWLQAIELVVYVAVFATTFSPSFLSIIIEDYPVVAGSWSLLLSLVSFYMVCERLVLEHILESSSILSLLPSRMYQMKSMYANGFTRIVIFWQIASSLNRPVLEAIYAMVAVSSWAALISFHAVLLVDQRAHKRLADHVGSPLVAFSLGNLIVHGFPCLVAVYYPPQFLNIYSGIGAAAAQITWGLAQTIGNKSGLFVLDEVYAPCPKKTWWSLWIVALVVNIVYPFVGVTAK</sequence>
<dbReference type="EMBL" id="BRXW01000293">
    <property type="protein sequence ID" value="GMI17494.1"/>
    <property type="molecule type" value="Genomic_DNA"/>
</dbReference>
<name>A0A9W7KZX2_9STRA</name>
<dbReference type="AlphaFoldDB" id="A0A9W7KZX2"/>
<proteinExistence type="predicted"/>
<keyword evidence="2" id="KW-0472">Membrane</keyword>
<feature type="transmembrane region" description="Helical" evidence="2">
    <location>
        <begin position="76"/>
        <end position="96"/>
    </location>
</feature>
<evidence type="ECO:0000256" key="1">
    <source>
        <dbReference type="SAM" id="MobiDB-lite"/>
    </source>
</evidence>
<feature type="transmembrane region" description="Helical" evidence="2">
    <location>
        <begin position="206"/>
        <end position="231"/>
    </location>
</feature>
<reference evidence="4" key="1">
    <citation type="journal article" date="2023" name="Commun. Biol.">
        <title>Genome analysis of Parmales, the sister group of diatoms, reveals the evolutionary specialization of diatoms from phago-mixotrophs to photoautotrophs.</title>
        <authorList>
            <person name="Ban H."/>
            <person name="Sato S."/>
            <person name="Yoshikawa S."/>
            <person name="Yamada K."/>
            <person name="Nakamura Y."/>
            <person name="Ichinomiya M."/>
            <person name="Sato N."/>
            <person name="Blanc-Mathieu R."/>
            <person name="Endo H."/>
            <person name="Kuwata A."/>
            <person name="Ogata H."/>
        </authorList>
    </citation>
    <scope>NUCLEOTIDE SEQUENCE [LARGE SCALE GENOMIC DNA]</scope>
    <source>
        <strain evidence="4">NIES 3700</strain>
    </source>
</reference>
<evidence type="ECO:0000256" key="2">
    <source>
        <dbReference type="SAM" id="Phobius"/>
    </source>
</evidence>
<organism evidence="3 4">
    <name type="scientific">Triparma laevis f. longispina</name>
    <dbReference type="NCBI Taxonomy" id="1714387"/>
    <lineage>
        <taxon>Eukaryota</taxon>
        <taxon>Sar</taxon>
        <taxon>Stramenopiles</taxon>
        <taxon>Ochrophyta</taxon>
        <taxon>Bolidophyceae</taxon>
        <taxon>Parmales</taxon>
        <taxon>Triparmaceae</taxon>
        <taxon>Triparma</taxon>
    </lineage>
</organism>
<feature type="transmembrane region" description="Helical" evidence="2">
    <location>
        <begin position="279"/>
        <end position="299"/>
    </location>
</feature>
<gene>
    <name evidence="3" type="ORF">TrLO_g6035</name>
</gene>